<dbReference type="SUPFAM" id="SSF81301">
    <property type="entry name" value="Nucleotidyltransferase"/>
    <property type="match status" value="1"/>
</dbReference>
<dbReference type="Pfam" id="PF04229">
    <property type="entry name" value="GrpB"/>
    <property type="match status" value="1"/>
</dbReference>
<dbReference type="AlphaFoldDB" id="A0A0R1LZR1"/>
<comment type="caution">
    <text evidence="1">The sequence shown here is derived from an EMBL/GenBank/DDBJ whole genome shotgun (WGS) entry which is preliminary data.</text>
</comment>
<keyword evidence="2" id="KW-1185">Reference proteome</keyword>
<accession>A0A0R1LZR1</accession>
<evidence type="ECO:0000313" key="2">
    <source>
        <dbReference type="Proteomes" id="UP000051621"/>
    </source>
</evidence>
<organism evidence="1 2">
    <name type="scientific">Liquorilactobacillus capillatus DSM 19910</name>
    <dbReference type="NCBI Taxonomy" id="1423731"/>
    <lineage>
        <taxon>Bacteria</taxon>
        <taxon>Bacillati</taxon>
        <taxon>Bacillota</taxon>
        <taxon>Bacilli</taxon>
        <taxon>Lactobacillales</taxon>
        <taxon>Lactobacillaceae</taxon>
        <taxon>Liquorilactobacillus</taxon>
    </lineage>
</organism>
<dbReference type="PANTHER" id="PTHR34822">
    <property type="entry name" value="GRPB DOMAIN PROTEIN (AFU_ORTHOLOGUE AFUA_1G01530)"/>
    <property type="match status" value="1"/>
</dbReference>
<dbReference type="Gene3D" id="3.30.460.10">
    <property type="entry name" value="Beta Polymerase, domain 2"/>
    <property type="match status" value="1"/>
</dbReference>
<dbReference type="InterPro" id="IPR007344">
    <property type="entry name" value="GrpB/CoaE"/>
</dbReference>
<proteinExistence type="predicted"/>
<reference evidence="1 2" key="1">
    <citation type="journal article" date="2015" name="Genome Announc.">
        <title>Expanding the biotechnology potential of lactobacilli through comparative genomics of 213 strains and associated genera.</title>
        <authorList>
            <person name="Sun Z."/>
            <person name="Harris H.M."/>
            <person name="McCann A."/>
            <person name="Guo C."/>
            <person name="Argimon S."/>
            <person name="Zhang W."/>
            <person name="Yang X."/>
            <person name="Jeffery I.B."/>
            <person name="Cooney J.C."/>
            <person name="Kagawa T.F."/>
            <person name="Liu W."/>
            <person name="Song Y."/>
            <person name="Salvetti E."/>
            <person name="Wrobel A."/>
            <person name="Rasinkangas P."/>
            <person name="Parkhill J."/>
            <person name="Rea M.C."/>
            <person name="O'Sullivan O."/>
            <person name="Ritari J."/>
            <person name="Douillard F.P."/>
            <person name="Paul Ross R."/>
            <person name="Yang R."/>
            <person name="Briner A.E."/>
            <person name="Felis G.E."/>
            <person name="de Vos W.M."/>
            <person name="Barrangou R."/>
            <person name="Klaenhammer T.R."/>
            <person name="Caufield P.W."/>
            <person name="Cui Y."/>
            <person name="Zhang H."/>
            <person name="O'Toole P.W."/>
        </authorList>
    </citation>
    <scope>NUCLEOTIDE SEQUENCE [LARGE SCALE GENOMIC DNA]</scope>
    <source>
        <strain evidence="1 2">DSM 19910</strain>
    </source>
</reference>
<name>A0A0R1LZR1_9LACO</name>
<evidence type="ECO:0000313" key="1">
    <source>
        <dbReference type="EMBL" id="KRL01127.1"/>
    </source>
</evidence>
<dbReference type="EMBL" id="AZEF01000027">
    <property type="protein sequence ID" value="KRL01127.1"/>
    <property type="molecule type" value="Genomic_DNA"/>
</dbReference>
<protein>
    <recommendedName>
        <fullName evidence="3">GrpB family protein</fullName>
    </recommendedName>
</protein>
<dbReference type="PANTHER" id="PTHR34822:SF1">
    <property type="entry name" value="GRPB FAMILY PROTEIN"/>
    <property type="match status" value="1"/>
</dbReference>
<evidence type="ECO:0008006" key="3">
    <source>
        <dbReference type="Google" id="ProtNLM"/>
    </source>
</evidence>
<dbReference type="Proteomes" id="UP000051621">
    <property type="component" value="Unassembled WGS sequence"/>
</dbReference>
<dbReference type="RefSeq" id="WP_057744180.1">
    <property type="nucleotide sequence ID" value="NZ_AZEF01000027.1"/>
</dbReference>
<dbReference type="PATRIC" id="fig|1423731.3.peg.1299"/>
<dbReference type="InterPro" id="IPR043519">
    <property type="entry name" value="NT_sf"/>
</dbReference>
<dbReference type="OrthoDB" id="9799092at2"/>
<gene>
    <name evidence="1" type="ORF">FC81_GL001266</name>
</gene>
<sequence length="171" mass="20101">MKTEHVVVKPYNDRWPLEFAKIQTFLKKNIGYLSLRIEHVGSTAIPGLSAKPIIDIDVVISDYTNFEELKQHLFTLGYIYEGTLGIPDRHAFKYNPASSTLFLHHLYVCPLYSKELLKHLFFRDYLRQHPLACKRYGMIKQEAATLFPNDIERYIAYKKDFIISIYQQMHS</sequence>
<dbReference type="STRING" id="1423731.FC81_GL001266"/>